<dbReference type="InterPro" id="IPR011013">
    <property type="entry name" value="Gal_mutarotase_sf_dom"/>
</dbReference>
<accession>A0A853CX81</accession>
<dbReference type="AlphaFoldDB" id="A0A853CX81"/>
<dbReference type="InterPro" id="IPR037480">
    <property type="entry name" value="YihR-like"/>
</dbReference>
<dbReference type="EC" id="5.1.3.3" evidence="1"/>
<proteinExistence type="predicted"/>
<dbReference type="Pfam" id="PF01263">
    <property type="entry name" value="Aldose_epim"/>
    <property type="match status" value="1"/>
</dbReference>
<dbReference type="GO" id="GO:0004034">
    <property type="term" value="F:aldose 1-epimerase activity"/>
    <property type="evidence" value="ECO:0007669"/>
    <property type="project" value="UniProtKB-EC"/>
</dbReference>
<dbReference type="Proteomes" id="UP000578352">
    <property type="component" value="Unassembled WGS sequence"/>
</dbReference>
<keyword evidence="1" id="KW-0413">Isomerase</keyword>
<protein>
    <submittedName>
        <fullName evidence="1">Aldose 1-epimerase</fullName>
        <ecNumber evidence="1">5.1.3.3</ecNumber>
    </submittedName>
</protein>
<dbReference type="RefSeq" id="WP_179605117.1">
    <property type="nucleotide sequence ID" value="NZ_BAABEH010000001.1"/>
</dbReference>
<sequence length="311" mass="33461">MRAPTGDQYELEFGDLTATITQVAAGIRTLRYGGADIVEPFPEDATPPSADGIVLMPWPNRVKDGVWELDGVPQRLALTEPALGNASHGLLRYRPYTLVERSDSAVTQAATIYPEAGYPFILDTTVTHELDTEGLTVTHTVTNRGDRSAPVAIGAHPYLRIGDVPATQLRLTVHAGTRFETDDRLNVTGEAPVAGTRFDLSEGTVVADLDLNDGFGDLRAPAEHVLAAPDGRTVTLWGDASFAYVQVFTHRAFATKEPGEVALAVEPMTAPANALNTGQGLHWVEPGETWTAEWGIRPRGFASDSYLASWG</sequence>
<gene>
    <name evidence="1" type="ORF">HNR13_001452</name>
</gene>
<name>A0A853CX81_9MICO</name>
<dbReference type="GO" id="GO:0005975">
    <property type="term" value="P:carbohydrate metabolic process"/>
    <property type="evidence" value="ECO:0007669"/>
    <property type="project" value="InterPro"/>
</dbReference>
<evidence type="ECO:0000313" key="1">
    <source>
        <dbReference type="EMBL" id="NYJ23165.1"/>
    </source>
</evidence>
<dbReference type="CDD" id="cd09022">
    <property type="entry name" value="Aldose_epim_Ec_YihR"/>
    <property type="match status" value="1"/>
</dbReference>
<evidence type="ECO:0000313" key="2">
    <source>
        <dbReference type="Proteomes" id="UP000578352"/>
    </source>
</evidence>
<dbReference type="EMBL" id="JACCFL010000001">
    <property type="protein sequence ID" value="NYJ23165.1"/>
    <property type="molecule type" value="Genomic_DNA"/>
</dbReference>
<dbReference type="SUPFAM" id="SSF74650">
    <property type="entry name" value="Galactose mutarotase-like"/>
    <property type="match status" value="1"/>
</dbReference>
<organism evidence="1 2">
    <name type="scientific">Leifsonia shinshuensis</name>
    <dbReference type="NCBI Taxonomy" id="150026"/>
    <lineage>
        <taxon>Bacteria</taxon>
        <taxon>Bacillati</taxon>
        <taxon>Actinomycetota</taxon>
        <taxon>Actinomycetes</taxon>
        <taxon>Micrococcales</taxon>
        <taxon>Microbacteriaceae</taxon>
        <taxon>Leifsonia</taxon>
    </lineage>
</organism>
<dbReference type="Gene3D" id="2.70.98.10">
    <property type="match status" value="1"/>
</dbReference>
<dbReference type="InterPro" id="IPR014718">
    <property type="entry name" value="GH-type_carb-bd"/>
</dbReference>
<reference evidence="1 2" key="1">
    <citation type="submission" date="2020-07" db="EMBL/GenBank/DDBJ databases">
        <title>Sequencing the genomes of 1000 actinobacteria strains.</title>
        <authorList>
            <person name="Klenk H.-P."/>
        </authorList>
    </citation>
    <scope>NUCLEOTIDE SEQUENCE [LARGE SCALE GENOMIC DNA]</scope>
    <source>
        <strain evidence="1 2">DSM 15165</strain>
    </source>
</reference>
<comment type="caution">
    <text evidence="1">The sequence shown here is derived from an EMBL/GenBank/DDBJ whole genome shotgun (WGS) entry which is preliminary data.</text>
</comment>
<dbReference type="GO" id="GO:0030246">
    <property type="term" value="F:carbohydrate binding"/>
    <property type="evidence" value="ECO:0007669"/>
    <property type="project" value="InterPro"/>
</dbReference>
<dbReference type="InterPro" id="IPR008183">
    <property type="entry name" value="Aldose_1/G6P_1-epimerase"/>
</dbReference>